<evidence type="ECO:0000259" key="2">
    <source>
        <dbReference type="Pfam" id="PF14420"/>
    </source>
</evidence>
<reference evidence="3" key="1">
    <citation type="submission" date="2023-06" db="EMBL/GenBank/DDBJ databases">
        <title>Genome-scale phylogeny and comparative genomics of the fungal order Sordariales.</title>
        <authorList>
            <consortium name="Lawrence Berkeley National Laboratory"/>
            <person name="Hensen N."/>
            <person name="Bonometti L."/>
            <person name="Westerberg I."/>
            <person name="Brannstrom I.O."/>
            <person name="Guillou S."/>
            <person name="Cros-Aarteil S."/>
            <person name="Calhoun S."/>
            <person name="Haridas S."/>
            <person name="Kuo A."/>
            <person name="Mondo S."/>
            <person name="Pangilinan J."/>
            <person name="Riley R."/>
            <person name="Labutti K."/>
            <person name="Andreopoulos B."/>
            <person name="Lipzen A."/>
            <person name="Chen C."/>
            <person name="Yanf M."/>
            <person name="Daum C."/>
            <person name="Ng V."/>
            <person name="Clum A."/>
            <person name="Steindorff A."/>
            <person name="Ohm R."/>
            <person name="Martin F."/>
            <person name="Silar P."/>
            <person name="Natvig D."/>
            <person name="Lalanne C."/>
            <person name="Gautier V."/>
            <person name="Ament-Velasquez S.L."/>
            <person name="Kruys A."/>
            <person name="Hutchinson M.I."/>
            <person name="Powell A.J."/>
            <person name="Barry K."/>
            <person name="Miller A.N."/>
            <person name="Grigoriev I.V."/>
            <person name="Debuchy R."/>
            <person name="Gladieux P."/>
            <person name="Thoren M.H."/>
            <person name="Johannesson H."/>
        </authorList>
    </citation>
    <scope>NUCLEOTIDE SEQUENCE</scope>
    <source>
        <strain evidence="3">CBS 606.72</strain>
    </source>
</reference>
<keyword evidence="4" id="KW-1185">Reference proteome</keyword>
<evidence type="ECO:0000313" key="4">
    <source>
        <dbReference type="Proteomes" id="UP001175000"/>
    </source>
</evidence>
<dbReference type="Proteomes" id="UP001175000">
    <property type="component" value="Unassembled WGS sequence"/>
</dbReference>
<accession>A0AA39WLV6</accession>
<proteinExistence type="predicted"/>
<sequence length="1093" mass="120539">MNFHPNLAGDARFTSYAFEMVGTSAEKARPCIIVFCRKEPKFFETLTACFGKRARKLLYCDKKAPPVPPLRIVYYRTDYPVSRKAAYTMVLERHLSERTWCGSLVRFGGRTATLGLTIRVGHLVGVLTVDHLFSLSPCEARVDLEDVEMTEDEINAMATDESSALWLDGAGDYLDISDDDESPTPEGSSSGVKAMSLDDGSPATSDPLEMWERITPPCEPPSSEPYLDWSLARLTDGSMLQHGNFIFPEGERNPVALTSLYTGPRTDSTSVYIVSGIRGILYGRLSAGSAMLGSAPGRKLCETWTVFLDSGSEILHGECGSLVVDQATYEVYGHVVASGPNGLIHAVPLKNVFAQIGKSFETENISFFSINSTPRSLQQGDQGDLLSALAAPIDRREAPALASRQSVVLEFDSTNSPTSADKPTEPMDEEKSPIKRGTGVVSDDPGAKADIKAMDPRGVREQLAPSREIRNPSAAGISGLNAPNRVTILSPEVWKKDSAKYSNLTHPTNADKGNVSKGTVDKHFRVFHSDIAGVRSTARIPQEMWEEHKDIILAKYQRSTLVAVKKEMEEEYGFCATTRQLVHHIGTVWGVKKYNKGSGVRDPSVLMRVGPEVPVTAPSHSQAPLITRPSQSEHWRETRLLLLADIFFACGDPSAWRLYSTLSQETSTKDQGPLSRLIACIRASQTPRDLEISREYLQDQVDAVLSEADDNSSLDALVDLMAARTYDDGKETPDALRQIEQMILRITEEEDRGGGARLKDLQPRKGITFDVPLYLFMAYAIARWNEESDARKDGQHLDTEALLRQFVQQQLQVESSNMPGPYDIPSLIENQKQHETFKLELRDVGALALTERLPSLFGCREFFLEIALRIRTRQGSWMLQHSSPVYQLLSTLWQAWMELSGVIPTTEWWPESRLSVEWAQHAERELGISGAEVLATMVSMTMAPVDVGTTSARASSDVIMSIAASRMSNLYFMPDVDFFNLFLEHIRSADALRWAARDQSAWMDPEEATLVHSFFCTTLGLPEAGQPVRALRVLEAKLPVVESTPANTTTSSGLKSQHYSGSALSSLQSAKPGMSFYGPKVGKDQTAFSPGGA</sequence>
<dbReference type="AlphaFoldDB" id="A0AA39WLV6"/>
<dbReference type="InterPro" id="IPR025676">
    <property type="entry name" value="Clr5_dom"/>
</dbReference>
<protein>
    <recommendedName>
        <fullName evidence="2">Clr5 domain-containing protein</fullName>
    </recommendedName>
</protein>
<feature type="compositionally biased region" description="Basic and acidic residues" evidence="1">
    <location>
        <begin position="422"/>
        <end position="433"/>
    </location>
</feature>
<feature type="compositionally biased region" description="Polar residues" evidence="1">
    <location>
        <begin position="412"/>
        <end position="421"/>
    </location>
</feature>
<dbReference type="Pfam" id="PF14420">
    <property type="entry name" value="Clr5"/>
    <property type="match status" value="1"/>
</dbReference>
<organism evidence="3 4">
    <name type="scientific">Immersiella caudata</name>
    <dbReference type="NCBI Taxonomy" id="314043"/>
    <lineage>
        <taxon>Eukaryota</taxon>
        <taxon>Fungi</taxon>
        <taxon>Dikarya</taxon>
        <taxon>Ascomycota</taxon>
        <taxon>Pezizomycotina</taxon>
        <taxon>Sordariomycetes</taxon>
        <taxon>Sordariomycetidae</taxon>
        <taxon>Sordariales</taxon>
        <taxon>Lasiosphaeriaceae</taxon>
        <taxon>Immersiella</taxon>
    </lineage>
</organism>
<feature type="region of interest" description="Disordered" evidence="1">
    <location>
        <begin position="404"/>
        <end position="451"/>
    </location>
</feature>
<feature type="domain" description="Clr5" evidence="2">
    <location>
        <begin position="542"/>
        <end position="593"/>
    </location>
</feature>
<comment type="caution">
    <text evidence="3">The sequence shown here is derived from an EMBL/GenBank/DDBJ whole genome shotgun (WGS) entry which is preliminary data.</text>
</comment>
<name>A0AA39WLV6_9PEZI</name>
<dbReference type="EMBL" id="JAULSU010000005">
    <property type="protein sequence ID" value="KAK0617685.1"/>
    <property type="molecule type" value="Genomic_DNA"/>
</dbReference>
<gene>
    <name evidence="3" type="ORF">B0T14DRAFT_525681</name>
</gene>
<evidence type="ECO:0000313" key="3">
    <source>
        <dbReference type="EMBL" id="KAK0617685.1"/>
    </source>
</evidence>
<evidence type="ECO:0000256" key="1">
    <source>
        <dbReference type="SAM" id="MobiDB-lite"/>
    </source>
</evidence>
<feature type="region of interest" description="Disordered" evidence="1">
    <location>
        <begin position="176"/>
        <end position="205"/>
    </location>
</feature>